<gene>
    <name evidence="1" type="ORF">HNS30_11860</name>
</gene>
<dbReference type="Proteomes" id="UP000528460">
    <property type="component" value="Unassembled WGS sequence"/>
</dbReference>
<dbReference type="EMBL" id="JABFJW010000072">
    <property type="protein sequence ID" value="NOK09722.1"/>
    <property type="molecule type" value="Genomic_DNA"/>
</dbReference>
<sequence length="66" mass="7276">MFIPSFMVGADFDFGHLTLGHYTLFIREEMDGADGLLRIPVDLARAGVHVVNSERPAQGGGRPYTR</sequence>
<dbReference type="RefSeq" id="WP_171413896.1">
    <property type="nucleotide sequence ID" value="NZ_JABFJW010000072.1"/>
</dbReference>
<comment type="caution">
    <text evidence="1">The sequence shown here is derived from an EMBL/GenBank/DDBJ whole genome shotgun (WGS) entry which is preliminary data.</text>
</comment>
<proteinExistence type="predicted"/>
<evidence type="ECO:0000313" key="1">
    <source>
        <dbReference type="EMBL" id="NOK09722.1"/>
    </source>
</evidence>
<accession>A0A7Y4JT10</accession>
<reference evidence="1 2" key="1">
    <citation type="submission" date="2020-05" db="EMBL/GenBank/DDBJ databases">
        <authorList>
            <person name="Whitworth D."/>
        </authorList>
    </citation>
    <scope>NUCLEOTIDE SEQUENCE [LARGE SCALE GENOMIC DNA]</scope>
    <source>
        <strain evidence="1 2">CA046A</strain>
    </source>
</reference>
<evidence type="ECO:0000313" key="2">
    <source>
        <dbReference type="Proteomes" id="UP000528460"/>
    </source>
</evidence>
<protein>
    <submittedName>
        <fullName evidence="1">Uncharacterized protein</fullName>
    </submittedName>
</protein>
<name>A0A7Y4JT10_9BACT</name>
<organism evidence="1 2">
    <name type="scientific">Corallococcus exercitus</name>
    <dbReference type="NCBI Taxonomy" id="2316736"/>
    <lineage>
        <taxon>Bacteria</taxon>
        <taxon>Pseudomonadati</taxon>
        <taxon>Myxococcota</taxon>
        <taxon>Myxococcia</taxon>
        <taxon>Myxococcales</taxon>
        <taxon>Cystobacterineae</taxon>
        <taxon>Myxococcaceae</taxon>
        <taxon>Corallococcus</taxon>
    </lineage>
</organism>
<dbReference type="AlphaFoldDB" id="A0A7Y4JT10"/>